<comment type="caution">
    <text evidence="7">The sequence shown here is derived from an EMBL/GenBank/DDBJ whole genome shotgun (WGS) entry which is preliminary data.</text>
</comment>
<evidence type="ECO:0000256" key="2">
    <source>
        <dbReference type="ARBA" id="ARBA00008048"/>
    </source>
</evidence>
<dbReference type="Proteomes" id="UP000775213">
    <property type="component" value="Unassembled WGS sequence"/>
</dbReference>
<sequence>MMIPAAGPVSASSQQNTQDPADTTAEAPPKQVATAMERLSRAARLIADVRIGADRLLEALFLTAESPYQSNKSIQLVLKEESAMRKHFQDLRSLGKQLEDSGVLNGSVKLRGNSWGLHMPLVCPDGAVVAYAWKRQLAGQAGASAVDRTRYIART</sequence>
<evidence type="ECO:0000256" key="5">
    <source>
        <dbReference type="ARBA" id="ARBA00023242"/>
    </source>
</evidence>
<name>A0AAV7HBS0_DENCH</name>
<keyword evidence="8" id="KW-1185">Reference proteome</keyword>
<dbReference type="PANTHER" id="PTHR13130:SF4">
    <property type="entry name" value="MEDIATOR OF RNA POLYMERASE II TRANSCRIPTION SUBUNIT 27"/>
    <property type="match status" value="1"/>
</dbReference>
<evidence type="ECO:0000256" key="3">
    <source>
        <dbReference type="ARBA" id="ARBA00023015"/>
    </source>
</evidence>
<evidence type="ECO:0000313" key="7">
    <source>
        <dbReference type="EMBL" id="KAH0466346.1"/>
    </source>
</evidence>
<gene>
    <name evidence="7" type="ORF">IEQ34_006449</name>
</gene>
<keyword evidence="5" id="KW-0539">Nucleus</keyword>
<reference evidence="7 8" key="1">
    <citation type="journal article" date="2021" name="Hortic Res">
        <title>Chromosome-scale assembly of the Dendrobium chrysotoxum genome enhances the understanding of orchid evolution.</title>
        <authorList>
            <person name="Zhang Y."/>
            <person name="Zhang G.Q."/>
            <person name="Zhang D."/>
            <person name="Liu X.D."/>
            <person name="Xu X.Y."/>
            <person name="Sun W.H."/>
            <person name="Yu X."/>
            <person name="Zhu X."/>
            <person name="Wang Z.W."/>
            <person name="Zhao X."/>
            <person name="Zhong W.Y."/>
            <person name="Chen H."/>
            <person name="Yin W.L."/>
            <person name="Huang T."/>
            <person name="Niu S.C."/>
            <person name="Liu Z.J."/>
        </authorList>
    </citation>
    <scope>NUCLEOTIDE SEQUENCE [LARGE SCALE GENOMIC DNA]</scope>
    <source>
        <strain evidence="7">Lindl</strain>
    </source>
</reference>
<feature type="region of interest" description="Disordered" evidence="6">
    <location>
        <begin position="1"/>
        <end position="30"/>
    </location>
</feature>
<proteinExistence type="inferred from homology"/>
<evidence type="ECO:0000313" key="8">
    <source>
        <dbReference type="Proteomes" id="UP000775213"/>
    </source>
</evidence>
<evidence type="ECO:0000256" key="6">
    <source>
        <dbReference type="SAM" id="MobiDB-lite"/>
    </source>
</evidence>
<comment type="similarity">
    <text evidence="2">Belongs to the Mediator complex subunit 27 family.</text>
</comment>
<dbReference type="AlphaFoldDB" id="A0AAV7HBS0"/>
<dbReference type="InterPro" id="IPR021627">
    <property type="entry name" value="Mediator_Med27"/>
</dbReference>
<keyword evidence="4" id="KW-0804">Transcription</keyword>
<comment type="subcellular location">
    <subcellularLocation>
        <location evidence="1">Nucleus</location>
    </subcellularLocation>
</comment>
<dbReference type="PANTHER" id="PTHR13130">
    <property type="entry name" value="34 KDA TRANSCRIPTIONAL CO-ACTIVATOR-RELATED"/>
    <property type="match status" value="1"/>
</dbReference>
<dbReference type="GO" id="GO:0016592">
    <property type="term" value="C:mediator complex"/>
    <property type="evidence" value="ECO:0007669"/>
    <property type="project" value="InterPro"/>
</dbReference>
<accession>A0AAV7HBS0</accession>
<dbReference type="EMBL" id="JAGFBR010000006">
    <property type="protein sequence ID" value="KAH0466346.1"/>
    <property type="molecule type" value="Genomic_DNA"/>
</dbReference>
<dbReference type="GO" id="GO:0006357">
    <property type="term" value="P:regulation of transcription by RNA polymerase II"/>
    <property type="evidence" value="ECO:0007669"/>
    <property type="project" value="TreeGrafter"/>
</dbReference>
<evidence type="ECO:0000256" key="1">
    <source>
        <dbReference type="ARBA" id="ARBA00004123"/>
    </source>
</evidence>
<keyword evidence="3" id="KW-0805">Transcription regulation</keyword>
<evidence type="ECO:0000256" key="4">
    <source>
        <dbReference type="ARBA" id="ARBA00023163"/>
    </source>
</evidence>
<protein>
    <submittedName>
        <fullName evidence="7">Uncharacterized protein</fullName>
    </submittedName>
</protein>
<dbReference type="GO" id="GO:0003713">
    <property type="term" value="F:transcription coactivator activity"/>
    <property type="evidence" value="ECO:0007669"/>
    <property type="project" value="TreeGrafter"/>
</dbReference>
<feature type="compositionally biased region" description="Polar residues" evidence="6">
    <location>
        <begin position="10"/>
        <end position="21"/>
    </location>
</feature>
<organism evidence="7 8">
    <name type="scientific">Dendrobium chrysotoxum</name>
    <name type="common">Orchid</name>
    <dbReference type="NCBI Taxonomy" id="161865"/>
    <lineage>
        <taxon>Eukaryota</taxon>
        <taxon>Viridiplantae</taxon>
        <taxon>Streptophyta</taxon>
        <taxon>Embryophyta</taxon>
        <taxon>Tracheophyta</taxon>
        <taxon>Spermatophyta</taxon>
        <taxon>Magnoliopsida</taxon>
        <taxon>Liliopsida</taxon>
        <taxon>Asparagales</taxon>
        <taxon>Orchidaceae</taxon>
        <taxon>Epidendroideae</taxon>
        <taxon>Malaxideae</taxon>
        <taxon>Dendrobiinae</taxon>
        <taxon>Dendrobium</taxon>
    </lineage>
</organism>